<dbReference type="AlphaFoldDB" id="A0ABD5V5D0"/>
<evidence type="ECO:0000313" key="2">
    <source>
        <dbReference type="Proteomes" id="UP001596312"/>
    </source>
</evidence>
<sequence length="67" mass="7354">MNDGCQYRGDYEVTVPLSDHRDFAELVEAVRGVDREVVYTQHGSAEELATHLTTEEVSTGAQSALAQ</sequence>
<dbReference type="RefSeq" id="WP_340605220.1">
    <property type="nucleotide sequence ID" value="NZ_JBBMXV010000004.1"/>
</dbReference>
<proteinExistence type="predicted"/>
<reference evidence="1 2" key="1">
    <citation type="journal article" date="2019" name="Int. J. Syst. Evol. Microbiol.">
        <title>The Global Catalogue of Microorganisms (GCM) 10K type strain sequencing project: providing services to taxonomists for standard genome sequencing and annotation.</title>
        <authorList>
            <consortium name="The Broad Institute Genomics Platform"/>
            <consortium name="The Broad Institute Genome Sequencing Center for Infectious Disease"/>
            <person name="Wu L."/>
            <person name="Ma J."/>
        </authorList>
    </citation>
    <scope>NUCLEOTIDE SEQUENCE [LARGE SCALE GENOMIC DNA]</scope>
    <source>
        <strain evidence="1 2">CGMCC 1.3240</strain>
    </source>
</reference>
<evidence type="ECO:0008006" key="3">
    <source>
        <dbReference type="Google" id="ProtNLM"/>
    </source>
</evidence>
<accession>A0ABD5V5D0</accession>
<name>A0ABD5V5D0_9EURY</name>
<dbReference type="EMBL" id="JBHSXQ010000004">
    <property type="protein sequence ID" value="MFC6906650.1"/>
    <property type="molecule type" value="Genomic_DNA"/>
</dbReference>
<evidence type="ECO:0000313" key="1">
    <source>
        <dbReference type="EMBL" id="MFC6906650.1"/>
    </source>
</evidence>
<dbReference type="Proteomes" id="UP001596312">
    <property type="component" value="Unassembled WGS sequence"/>
</dbReference>
<protein>
    <recommendedName>
        <fullName evidence="3">Zn-dependent metallo-hydrolase RNA specificity domain-containing protein</fullName>
    </recommendedName>
</protein>
<gene>
    <name evidence="1" type="ORF">ACFQGH_15750</name>
</gene>
<organism evidence="1 2">
    <name type="scientific">Halalkalicoccus tibetensis</name>
    <dbReference type="NCBI Taxonomy" id="175632"/>
    <lineage>
        <taxon>Archaea</taxon>
        <taxon>Methanobacteriati</taxon>
        <taxon>Methanobacteriota</taxon>
        <taxon>Stenosarchaea group</taxon>
        <taxon>Halobacteria</taxon>
        <taxon>Halobacteriales</taxon>
        <taxon>Halococcaceae</taxon>
        <taxon>Halalkalicoccus</taxon>
    </lineage>
</organism>
<comment type="caution">
    <text evidence="1">The sequence shown here is derived from an EMBL/GenBank/DDBJ whole genome shotgun (WGS) entry which is preliminary data.</text>
</comment>
<keyword evidence="2" id="KW-1185">Reference proteome</keyword>